<reference evidence="1" key="1">
    <citation type="submission" date="2023-04" db="EMBL/GenBank/DDBJ databases">
        <authorList>
            <person name="Vijverberg K."/>
            <person name="Xiong W."/>
            <person name="Schranz E."/>
        </authorList>
    </citation>
    <scope>NUCLEOTIDE SEQUENCE</scope>
</reference>
<dbReference type="AlphaFoldDB" id="A0AA35VSM9"/>
<sequence length="136" mass="15872">MSIRLKYTNYLQIKDVLNSNAYDATKAIQAIYSLKRQTETIIEDLKKNSKSDKIKTMKLIISIVPTTYTTIVNMRQELLKQSPTFLPYNHYVITEELIKDMNKETTLMMDSFEAIQDKFNATMEAYAKIVKDLPYI</sequence>
<protein>
    <submittedName>
        <fullName evidence="1">Uncharacterized protein</fullName>
    </submittedName>
</protein>
<name>A0AA35VSM9_LACSI</name>
<accession>A0AA35VSM9</accession>
<evidence type="ECO:0000313" key="2">
    <source>
        <dbReference type="Proteomes" id="UP001177003"/>
    </source>
</evidence>
<dbReference type="Proteomes" id="UP001177003">
    <property type="component" value="Chromosome 2"/>
</dbReference>
<gene>
    <name evidence="1" type="ORF">LSALG_LOCUS12484</name>
</gene>
<dbReference type="EMBL" id="OX465078">
    <property type="protein sequence ID" value="CAI9272245.1"/>
    <property type="molecule type" value="Genomic_DNA"/>
</dbReference>
<evidence type="ECO:0000313" key="1">
    <source>
        <dbReference type="EMBL" id="CAI9272245.1"/>
    </source>
</evidence>
<proteinExistence type="predicted"/>
<keyword evidence="2" id="KW-1185">Reference proteome</keyword>
<organism evidence="1 2">
    <name type="scientific">Lactuca saligna</name>
    <name type="common">Willowleaf lettuce</name>
    <dbReference type="NCBI Taxonomy" id="75948"/>
    <lineage>
        <taxon>Eukaryota</taxon>
        <taxon>Viridiplantae</taxon>
        <taxon>Streptophyta</taxon>
        <taxon>Embryophyta</taxon>
        <taxon>Tracheophyta</taxon>
        <taxon>Spermatophyta</taxon>
        <taxon>Magnoliopsida</taxon>
        <taxon>eudicotyledons</taxon>
        <taxon>Gunneridae</taxon>
        <taxon>Pentapetalae</taxon>
        <taxon>asterids</taxon>
        <taxon>campanulids</taxon>
        <taxon>Asterales</taxon>
        <taxon>Asteraceae</taxon>
        <taxon>Cichorioideae</taxon>
        <taxon>Cichorieae</taxon>
        <taxon>Lactucinae</taxon>
        <taxon>Lactuca</taxon>
    </lineage>
</organism>